<dbReference type="EMBL" id="JALBCA010000076">
    <property type="protein sequence ID" value="KAI2384238.1"/>
    <property type="molecule type" value="Genomic_DNA"/>
</dbReference>
<gene>
    <name evidence="1" type="ORF">LOY88_004764</name>
</gene>
<reference evidence="1" key="1">
    <citation type="journal article" date="2022" name="bioRxiv">
        <title>Population genetic analysis of Ophidiomyces ophidiicola, the causative agent of snake fungal disease, indicates recent introductions to the USA.</title>
        <authorList>
            <person name="Ladner J.T."/>
            <person name="Palmer J.M."/>
            <person name="Ettinger C.L."/>
            <person name="Stajich J.E."/>
            <person name="Farrell T.M."/>
            <person name="Glorioso B.M."/>
            <person name="Lawson B."/>
            <person name="Price S.J."/>
            <person name="Stengle A.G."/>
            <person name="Grear D.A."/>
            <person name="Lorch J.M."/>
        </authorList>
    </citation>
    <scope>NUCLEOTIDE SEQUENCE</scope>
    <source>
        <strain evidence="1">NWHC 24266-5</strain>
    </source>
</reference>
<organism evidence="1">
    <name type="scientific">Ophidiomyces ophidiicola</name>
    <dbReference type="NCBI Taxonomy" id="1387563"/>
    <lineage>
        <taxon>Eukaryota</taxon>
        <taxon>Fungi</taxon>
        <taxon>Dikarya</taxon>
        <taxon>Ascomycota</taxon>
        <taxon>Pezizomycotina</taxon>
        <taxon>Eurotiomycetes</taxon>
        <taxon>Eurotiomycetidae</taxon>
        <taxon>Onygenales</taxon>
        <taxon>Onygenaceae</taxon>
        <taxon>Ophidiomyces</taxon>
    </lineage>
</organism>
<comment type="caution">
    <text evidence="1">The sequence shown here is derived from an EMBL/GenBank/DDBJ whole genome shotgun (WGS) entry which is preliminary data.</text>
</comment>
<accession>A0ACB8UVP3</accession>
<evidence type="ECO:0000313" key="1">
    <source>
        <dbReference type="EMBL" id="KAI2384238.1"/>
    </source>
</evidence>
<name>A0ACB8UVP3_9EURO</name>
<proteinExistence type="predicted"/>
<sequence>MLTDSEKTACVALSRLFLNTQFLTDDYNDIAAALRPLDMSLESLDHVLRHDLFPILYPNLLEVAGEWTGFDEDWLLKEVECRRRFRDSWVKPVGDSGAWQWVGNAVTTPWNEVKQRLKSRLWFVSKLSSSWPFISQAPTERIPAPNAA</sequence>
<protein>
    <submittedName>
        <fullName evidence="1">Uncharacterized protein</fullName>
    </submittedName>
</protein>